<reference evidence="19" key="1">
    <citation type="submission" date="2025-08" db="UniProtKB">
        <authorList>
            <consortium name="RefSeq"/>
        </authorList>
    </citation>
    <scope>IDENTIFICATION</scope>
    <source>
        <tissue evidence="19">Leaves</tissue>
    </source>
</reference>
<dbReference type="OrthoDB" id="377733at2759"/>
<keyword evidence="9 16" id="KW-1133">Transmembrane helix</keyword>
<feature type="binding site" evidence="14">
    <location>
        <position position="868"/>
    </location>
    <ligand>
        <name>ATP</name>
        <dbReference type="ChEBI" id="CHEBI:30616"/>
    </ligand>
</feature>
<dbReference type="PANTHER" id="PTHR24092">
    <property type="entry name" value="PROBABLE PHOSPHOLIPID-TRANSPORTING ATPASE"/>
    <property type="match status" value="1"/>
</dbReference>
<dbReference type="STRING" id="51240.A0A2I4G3B4"/>
<dbReference type="InterPro" id="IPR008250">
    <property type="entry name" value="ATPase_P-typ_transduc_dom_A_sf"/>
</dbReference>
<keyword evidence="7 15" id="KW-0460">Magnesium</keyword>
<feature type="transmembrane region" description="Helical" evidence="16">
    <location>
        <begin position="1072"/>
        <end position="1091"/>
    </location>
</feature>
<dbReference type="Gramene" id="Jr13_13350_p1">
    <property type="protein sequence ID" value="cds.Jr13_13350_p1"/>
    <property type="gene ID" value="Jr13_13350"/>
</dbReference>
<feature type="binding site" evidence="14">
    <location>
        <position position="729"/>
    </location>
    <ligand>
        <name>ATP</name>
        <dbReference type="ChEBI" id="CHEBI:30616"/>
    </ligand>
</feature>
<feature type="binding site" evidence="15">
    <location>
        <position position="427"/>
    </location>
    <ligand>
        <name>Mg(2+)</name>
        <dbReference type="ChEBI" id="CHEBI:18420"/>
    </ligand>
</feature>
<feature type="binding site" evidence="15">
    <location>
        <position position="429"/>
    </location>
    <ligand>
        <name>Mg(2+)</name>
        <dbReference type="ChEBI" id="CHEBI:18420"/>
    </ligand>
</feature>
<dbReference type="Pfam" id="PF16209">
    <property type="entry name" value="PhoLip_ATPase_N"/>
    <property type="match status" value="1"/>
</dbReference>
<feature type="binding site" evidence="14">
    <location>
        <position position="429"/>
    </location>
    <ligand>
        <name>ATP</name>
        <dbReference type="ChEBI" id="CHEBI:30616"/>
    </ligand>
</feature>
<evidence type="ECO:0000256" key="4">
    <source>
        <dbReference type="ARBA" id="ARBA00022723"/>
    </source>
</evidence>
<dbReference type="InterPro" id="IPR036412">
    <property type="entry name" value="HAD-like_sf"/>
</dbReference>
<feature type="transmembrane region" description="Helical" evidence="16">
    <location>
        <begin position="954"/>
        <end position="974"/>
    </location>
</feature>
<feature type="binding site" evidence="14">
    <location>
        <position position="838"/>
    </location>
    <ligand>
        <name>ATP</name>
        <dbReference type="ChEBI" id="CHEBI:30616"/>
    </ligand>
</feature>
<dbReference type="SFLD" id="SFLDG00002">
    <property type="entry name" value="C1.7:_P-type_atpase_like"/>
    <property type="match status" value="1"/>
</dbReference>
<dbReference type="RefSeq" id="XP_018838401.1">
    <property type="nucleotide sequence ID" value="XM_018982856.2"/>
</dbReference>
<feature type="transmembrane region" description="Helical" evidence="16">
    <location>
        <begin position="83"/>
        <end position="101"/>
    </location>
</feature>
<dbReference type="InterPro" id="IPR018303">
    <property type="entry name" value="ATPase_P-typ_P_site"/>
</dbReference>
<comment type="similarity">
    <text evidence="2 16">Belongs to the cation transport ATPase (P-type) (TC 3.A.3) family. Type IV subfamily.</text>
</comment>
<dbReference type="SFLD" id="SFLDS00003">
    <property type="entry name" value="Haloacid_Dehalogenase"/>
    <property type="match status" value="1"/>
</dbReference>
<feature type="transmembrane region" description="Helical" evidence="16">
    <location>
        <begin position="1046"/>
        <end position="1065"/>
    </location>
</feature>
<evidence type="ECO:0000256" key="10">
    <source>
        <dbReference type="ARBA" id="ARBA00023136"/>
    </source>
</evidence>
<dbReference type="GO" id="GO:0005886">
    <property type="term" value="C:plasma membrane"/>
    <property type="evidence" value="ECO:0000318"/>
    <property type="project" value="GO_Central"/>
</dbReference>
<feature type="transmembrane region" description="Helical" evidence="16">
    <location>
        <begin position="358"/>
        <end position="379"/>
    </location>
</feature>
<dbReference type="InterPro" id="IPR023214">
    <property type="entry name" value="HAD_sf"/>
</dbReference>
<evidence type="ECO:0000256" key="14">
    <source>
        <dbReference type="PIRSR" id="PIRSR606539-2"/>
    </source>
</evidence>
<dbReference type="FunFam" id="3.40.1110.10:FF:000042">
    <property type="entry name" value="Phospholipid-transporting ATPase"/>
    <property type="match status" value="1"/>
</dbReference>
<sequence length="1185" mass="133888">MRGGKRRKLNFSKLYSFRCGKASMKDDDHSQIGGPGFSRVVYCNEPDRFEAGIRKYVGNYVRTTKYTVATFLPKSLFEQFRRVANFYFLVTGILAFTPLAPYTAVSAILPLIVVIGATMVKEGIEDWRRKKQDIEVNNRKVKLYQRDGVFDYTEWKNLRVGDIVKVEKDEFFPADLILLSSSYDDAICYVETMNLDGETNLKLKQALEVTSFLHEDSNFFDFKALVKCEDPNANLYSFIGSMEFEEQQYPLSPQQLLLRDSKLRNTDYIYGAVVFTGYDTKVIQNSTDPPSKRSKIEKKMDRIIYFLFCVLFLMAFVGSILFGIATEDDLENGRSKRWYLRPDDSTVFFDPKQAPLAAFFHFLTALMLYGYFIPISLYVSIEIVKVLQTIFINQDIHMYYEEADKPAHARTSNLNEELGQVDTILSDKTGTLTCNSMEFIKCSVAGTAYGRGVTEVERAMDGRDGSPLVNEKANEHIKDSTDSKSPVKGFNFKDERIMNGNWVNEPHAEVIQKFFRLLAICHTAIPEVDEETGKVSYEAESPDEAAFVIAARELGFEFYKRTQTSISLHELDPGSGNRVERSYKLLNVLEFNSSRKRMSVIIRDKEGKILILCKGADSVMFGRLAKNGREFEEETREHVNEYADAGLRTLLLAYREVGEEEYKEFNEKFTEAKNSVSADQETLIDEVAENIERDLTLLGATAVEDKLQNGVPNCIDKLAQAGIKIWVLTGDKMETAINIGFACSLLRQGMKQIIINLESPQIQALEKAGDKAAISKASKESVRSQITEGKAQLTSSSGGSNAFALIIDGKSLAYALEDNMNKMFLDLAIRCASVICCRSSPKQKALVTRLVKSGTGRTTLAIGDGANDVGMLQEADIGVGISGVEGMQAVMSSDVAIAQFRYLERLLLVHGHWCYRRISSMICYFFYKNVTFGFTLFLYEAYASFSGQPAYNDWFLSLYNVFFSSIPVVAMGIFDQDVSSRYCLKFPLLYQEGVQNVLFSWRRILGWMLNGFCSALIIFFFCTKALELQAFNNDGQTAGRDILGGTMYTCIVWVVNLQIALAISYFTLVQHVVIWGSVAIWYLFLLAYGAMSPTTSTTAYKLLIEDLAPAASFWFVTLVVVISTLIPYFSYSAIQMHFFPMYHEMIQWIRQNGQSNDPEFCDLMRQNSLRPTTVGFTARIAARTK</sequence>
<proteinExistence type="inferred from homology"/>
<evidence type="ECO:0000256" key="5">
    <source>
        <dbReference type="ARBA" id="ARBA00022741"/>
    </source>
</evidence>
<evidence type="ECO:0000256" key="2">
    <source>
        <dbReference type="ARBA" id="ARBA00008109"/>
    </source>
</evidence>
<dbReference type="InterPro" id="IPR032630">
    <property type="entry name" value="P_typ_ATPase_c"/>
</dbReference>
<comment type="cofactor">
    <cofactor evidence="15">
        <name>Mg(2+)</name>
        <dbReference type="ChEBI" id="CHEBI:18420"/>
    </cofactor>
</comment>
<evidence type="ECO:0000256" key="3">
    <source>
        <dbReference type="ARBA" id="ARBA00022692"/>
    </source>
</evidence>
<dbReference type="GO" id="GO:0005524">
    <property type="term" value="F:ATP binding"/>
    <property type="evidence" value="ECO:0007669"/>
    <property type="project" value="UniProtKB-UniRule"/>
</dbReference>
<feature type="transmembrane region" description="Helical" evidence="16">
    <location>
        <begin position="925"/>
        <end position="942"/>
    </location>
</feature>
<dbReference type="PRINTS" id="PR00119">
    <property type="entry name" value="CATATPASE"/>
</dbReference>
<dbReference type="SUPFAM" id="SSF81660">
    <property type="entry name" value="Metal cation-transporting ATPase, ATP-binding domain N"/>
    <property type="match status" value="1"/>
</dbReference>
<feature type="compositionally biased region" description="Basic and acidic residues" evidence="17">
    <location>
        <begin position="472"/>
        <end position="482"/>
    </location>
</feature>
<dbReference type="GO" id="GO:1901703">
    <property type="term" value="P:protein localization involved in auxin polar transport"/>
    <property type="evidence" value="ECO:0007669"/>
    <property type="project" value="UniProtKB-ARBA"/>
</dbReference>
<evidence type="ECO:0000256" key="11">
    <source>
        <dbReference type="ARBA" id="ARBA00034036"/>
    </source>
</evidence>
<feature type="binding site" evidence="14">
    <location>
        <position position="591"/>
    </location>
    <ligand>
        <name>ATP</name>
        <dbReference type="ChEBI" id="CHEBI:30616"/>
    </ligand>
</feature>
<feature type="active site" description="4-aspartylphosphate intermediate" evidence="13">
    <location>
        <position position="427"/>
    </location>
</feature>
<dbReference type="SUPFAM" id="SSF81665">
    <property type="entry name" value="Calcium ATPase, transmembrane domain M"/>
    <property type="match status" value="1"/>
</dbReference>
<keyword evidence="10 16" id="KW-0472">Membrane</keyword>
<dbReference type="InterPro" id="IPR032631">
    <property type="entry name" value="P-type_ATPase_N"/>
</dbReference>
<dbReference type="CDD" id="cd02073">
    <property type="entry name" value="P-type_ATPase_APLT_Dnf-like"/>
    <property type="match status" value="1"/>
</dbReference>
<name>A0A2I4G3B4_JUGRE</name>
<protein>
    <recommendedName>
        <fullName evidence="16">Phospholipid-transporting ATPase</fullName>
        <ecNumber evidence="16">7.6.2.1</ecNumber>
    </recommendedName>
</protein>
<dbReference type="InterPro" id="IPR006539">
    <property type="entry name" value="P-type_ATPase_IV"/>
</dbReference>
<dbReference type="FunCoup" id="A0A2I4G3B4">
    <property type="interactions" value="1377"/>
</dbReference>
<accession>A0A2I4G3B4</accession>
<evidence type="ECO:0000256" key="1">
    <source>
        <dbReference type="ARBA" id="ARBA00004141"/>
    </source>
</evidence>
<feature type="binding site" evidence="14">
    <location>
        <position position="867"/>
    </location>
    <ligand>
        <name>ATP</name>
        <dbReference type="ChEBI" id="CHEBI:30616"/>
    </ligand>
</feature>
<dbReference type="InterPro" id="IPR044492">
    <property type="entry name" value="P_typ_ATPase_HD_dom"/>
</dbReference>
<feature type="transmembrane region" description="Helical" evidence="16">
    <location>
        <begin position="1004"/>
        <end position="1026"/>
    </location>
</feature>
<feature type="transmembrane region" description="Helical" evidence="16">
    <location>
        <begin position="303"/>
        <end position="325"/>
    </location>
</feature>
<keyword evidence="3 16" id="KW-0812">Transmembrane</keyword>
<evidence type="ECO:0000313" key="18">
    <source>
        <dbReference type="Proteomes" id="UP000235220"/>
    </source>
</evidence>
<comment type="function">
    <text evidence="12">Involved in transport of phospholipids.</text>
</comment>
<dbReference type="SUPFAM" id="SSF56784">
    <property type="entry name" value="HAD-like"/>
    <property type="match status" value="1"/>
</dbReference>
<dbReference type="Proteomes" id="UP000235220">
    <property type="component" value="Chromosome 13"/>
</dbReference>
<dbReference type="GO" id="GO:0045332">
    <property type="term" value="P:phospholipid translocation"/>
    <property type="evidence" value="ECO:0000318"/>
    <property type="project" value="GO_Central"/>
</dbReference>
<keyword evidence="6 14" id="KW-0067">ATP-binding</keyword>
<keyword evidence="5 14" id="KW-0547">Nucleotide-binding</keyword>
<evidence type="ECO:0000313" key="19">
    <source>
        <dbReference type="RefSeq" id="XP_018838401.1"/>
    </source>
</evidence>
<dbReference type="GO" id="GO:0016887">
    <property type="term" value="F:ATP hydrolysis activity"/>
    <property type="evidence" value="ECO:0007669"/>
    <property type="project" value="InterPro"/>
</dbReference>
<dbReference type="Pfam" id="PF16212">
    <property type="entry name" value="PhoLip_ATPase_C"/>
    <property type="match status" value="1"/>
</dbReference>
<feature type="region of interest" description="Disordered" evidence="17">
    <location>
        <begin position="462"/>
        <end position="486"/>
    </location>
</feature>
<evidence type="ECO:0000256" key="6">
    <source>
        <dbReference type="ARBA" id="ARBA00022840"/>
    </source>
</evidence>
<gene>
    <name evidence="19" type="primary">LOC109004336</name>
</gene>
<feature type="transmembrane region" description="Helical" evidence="16">
    <location>
        <begin position="107"/>
        <end position="124"/>
    </location>
</feature>
<feature type="binding site" evidence="14">
    <location>
        <position position="614"/>
    </location>
    <ligand>
        <name>ATP</name>
        <dbReference type="ChEBI" id="CHEBI:30616"/>
    </ligand>
</feature>
<dbReference type="PANTHER" id="PTHR24092:SF175">
    <property type="entry name" value="PHOSPHOLIPID-TRANSPORTING ATPASE"/>
    <property type="match status" value="1"/>
</dbReference>
<evidence type="ECO:0000256" key="16">
    <source>
        <dbReference type="RuleBase" id="RU362033"/>
    </source>
</evidence>
<dbReference type="InterPro" id="IPR001757">
    <property type="entry name" value="P_typ_ATPase"/>
</dbReference>
<keyword evidence="8 16" id="KW-1278">Translocase</keyword>
<feature type="binding site" evidence="14">
    <location>
        <position position="844"/>
    </location>
    <ligand>
        <name>ATP</name>
        <dbReference type="ChEBI" id="CHEBI:30616"/>
    </ligand>
</feature>
<feature type="binding site" evidence="15">
    <location>
        <position position="864"/>
    </location>
    <ligand>
        <name>Mg(2+)</name>
        <dbReference type="ChEBI" id="CHEBI:18420"/>
    </ligand>
</feature>
<dbReference type="Gene3D" id="3.40.1110.10">
    <property type="entry name" value="Calcium-transporting ATPase, cytoplasmic domain N"/>
    <property type="match status" value="1"/>
</dbReference>
<evidence type="ECO:0000256" key="9">
    <source>
        <dbReference type="ARBA" id="ARBA00022989"/>
    </source>
</evidence>
<feature type="binding site" evidence="14">
    <location>
        <position position="427"/>
    </location>
    <ligand>
        <name>ATP</name>
        <dbReference type="ChEBI" id="CHEBI:30616"/>
    </ligand>
</feature>
<dbReference type="GeneID" id="109004336"/>
<dbReference type="SFLD" id="SFLDF00027">
    <property type="entry name" value="p-type_atpase"/>
    <property type="match status" value="1"/>
</dbReference>
<dbReference type="NCBIfam" id="TIGR01494">
    <property type="entry name" value="ATPase_P-type"/>
    <property type="match status" value="1"/>
</dbReference>
<evidence type="ECO:0000256" key="17">
    <source>
        <dbReference type="SAM" id="MobiDB-lite"/>
    </source>
</evidence>
<feature type="binding site" evidence="14">
    <location>
        <position position="428"/>
    </location>
    <ligand>
        <name>ATP</name>
        <dbReference type="ChEBI" id="CHEBI:30616"/>
    </ligand>
</feature>
<dbReference type="InterPro" id="IPR023299">
    <property type="entry name" value="ATPase_P-typ_cyto_dom_N"/>
</dbReference>
<dbReference type="PROSITE" id="PS00154">
    <property type="entry name" value="ATPASE_E1_E2"/>
    <property type="match status" value="1"/>
</dbReference>
<keyword evidence="4 15" id="KW-0479">Metal-binding</keyword>
<evidence type="ECO:0000256" key="15">
    <source>
        <dbReference type="PIRSR" id="PIRSR606539-3"/>
    </source>
</evidence>
<dbReference type="SUPFAM" id="SSF81653">
    <property type="entry name" value="Calcium ATPase, transduction domain A"/>
    <property type="match status" value="1"/>
</dbReference>
<evidence type="ECO:0000256" key="13">
    <source>
        <dbReference type="PIRSR" id="PIRSR606539-1"/>
    </source>
</evidence>
<evidence type="ECO:0000256" key="12">
    <source>
        <dbReference type="ARBA" id="ARBA00054150"/>
    </source>
</evidence>
<dbReference type="Gene3D" id="2.70.150.10">
    <property type="entry name" value="Calcium-transporting ATPase, cytoplasmic transduction domain A"/>
    <property type="match status" value="1"/>
</dbReference>
<dbReference type="KEGG" id="jre:109004336"/>
<keyword evidence="18" id="KW-1185">Reference proteome</keyword>
<feature type="binding site" evidence="14">
    <location>
        <position position="730"/>
    </location>
    <ligand>
        <name>ATP</name>
        <dbReference type="ChEBI" id="CHEBI:30616"/>
    </ligand>
</feature>
<dbReference type="NCBIfam" id="TIGR01652">
    <property type="entry name" value="ATPase-Plipid"/>
    <property type="match status" value="1"/>
</dbReference>
<feature type="transmembrane region" description="Helical" evidence="16">
    <location>
        <begin position="1111"/>
        <end position="1131"/>
    </location>
</feature>
<dbReference type="InterPro" id="IPR023298">
    <property type="entry name" value="ATPase_P-typ_TM_dom_sf"/>
</dbReference>
<dbReference type="FunFam" id="3.40.50.1000:FF:000014">
    <property type="entry name" value="Phospholipid-transporting ATPase"/>
    <property type="match status" value="1"/>
</dbReference>
<dbReference type="GO" id="GO:0140326">
    <property type="term" value="F:ATPase-coupled intramembrane lipid transporter activity"/>
    <property type="evidence" value="ECO:0000318"/>
    <property type="project" value="GO_Central"/>
</dbReference>
<evidence type="ECO:0000256" key="7">
    <source>
        <dbReference type="ARBA" id="ARBA00022842"/>
    </source>
</evidence>
<dbReference type="EC" id="7.6.2.1" evidence="16"/>
<feature type="binding site" evidence="14">
    <location>
        <position position="731"/>
    </location>
    <ligand>
        <name>ATP</name>
        <dbReference type="ChEBI" id="CHEBI:30616"/>
    </ligand>
</feature>
<feature type="binding site" evidence="14">
    <location>
        <position position="544"/>
    </location>
    <ligand>
        <name>ATP</name>
        <dbReference type="ChEBI" id="CHEBI:30616"/>
    </ligand>
</feature>
<evidence type="ECO:0000256" key="8">
    <source>
        <dbReference type="ARBA" id="ARBA00022967"/>
    </source>
</evidence>
<dbReference type="Pfam" id="PF13246">
    <property type="entry name" value="Cation_ATPase"/>
    <property type="match status" value="1"/>
</dbReference>
<feature type="binding site" evidence="15">
    <location>
        <position position="868"/>
    </location>
    <ligand>
        <name>Mg(2+)</name>
        <dbReference type="ChEBI" id="CHEBI:18420"/>
    </ligand>
</feature>
<dbReference type="Gene3D" id="3.40.50.1000">
    <property type="entry name" value="HAD superfamily/HAD-like"/>
    <property type="match status" value="1"/>
</dbReference>
<comment type="subcellular location">
    <subcellularLocation>
        <location evidence="1 16">Membrane</location>
        <topology evidence="1 16">Multi-pass membrane protein</topology>
    </subcellularLocation>
</comment>
<dbReference type="FunFam" id="2.70.150.10:FF:000023">
    <property type="entry name" value="Phospholipid-transporting ATPase"/>
    <property type="match status" value="1"/>
</dbReference>
<organism evidence="18 19">
    <name type="scientific">Juglans regia</name>
    <name type="common">English walnut</name>
    <dbReference type="NCBI Taxonomy" id="51240"/>
    <lineage>
        <taxon>Eukaryota</taxon>
        <taxon>Viridiplantae</taxon>
        <taxon>Streptophyta</taxon>
        <taxon>Embryophyta</taxon>
        <taxon>Tracheophyta</taxon>
        <taxon>Spermatophyta</taxon>
        <taxon>Magnoliopsida</taxon>
        <taxon>eudicotyledons</taxon>
        <taxon>Gunneridae</taxon>
        <taxon>Pentapetalae</taxon>
        <taxon>rosids</taxon>
        <taxon>fabids</taxon>
        <taxon>Fagales</taxon>
        <taxon>Juglandaceae</taxon>
        <taxon>Juglans</taxon>
    </lineage>
</organism>
<dbReference type="GO" id="GO:0000287">
    <property type="term" value="F:magnesium ion binding"/>
    <property type="evidence" value="ECO:0007669"/>
    <property type="project" value="UniProtKB-UniRule"/>
</dbReference>
<dbReference type="AlphaFoldDB" id="A0A2I4G3B4"/>
<feature type="binding site" evidence="14">
    <location>
        <position position="648"/>
    </location>
    <ligand>
        <name>ATP</name>
        <dbReference type="ChEBI" id="CHEBI:30616"/>
    </ligand>
</feature>
<comment type="catalytic activity">
    <reaction evidence="11 16">
        <text>ATP + H2O + phospholipidSide 1 = ADP + phosphate + phospholipidSide 2.</text>
        <dbReference type="EC" id="7.6.2.1"/>
    </reaction>
</comment>